<comment type="caution">
    <text evidence="2">The sequence shown here is derived from an EMBL/GenBank/DDBJ whole genome shotgun (WGS) entry which is preliminary data.</text>
</comment>
<dbReference type="EMBL" id="ADFP01000039">
    <property type="protein sequence ID" value="EFB91450.1"/>
    <property type="molecule type" value="Genomic_DNA"/>
</dbReference>
<keyword evidence="3" id="KW-1185">Reference proteome</keyword>
<accession>A0ABM9ZX02</accession>
<dbReference type="Gene3D" id="3.30.2310.20">
    <property type="entry name" value="RelE-like"/>
    <property type="match status" value="1"/>
</dbReference>
<dbReference type="SUPFAM" id="SSF143011">
    <property type="entry name" value="RelE-like"/>
    <property type="match status" value="1"/>
</dbReference>
<keyword evidence="1" id="KW-1277">Toxin-antitoxin system</keyword>
<dbReference type="InterPro" id="IPR007712">
    <property type="entry name" value="RelE/ParE_toxin"/>
</dbReference>
<name>A0ABM9ZX02_9BACT</name>
<dbReference type="InterPro" id="IPR035093">
    <property type="entry name" value="RelE/ParE_toxin_dom_sf"/>
</dbReference>
<sequence length="109" mass="12458">MNWNIEFLEEAKRDLKKLDHTVQIQVLKGIDKVSQNPLPMRDGGYGKPLGHKGGSNLTNLLKIKLRDLGIRVVYKVEYTETTMKIIVISARTDGRAYREAAARRNKHDL</sequence>
<organism evidence="2 3">
    <name type="scientific">Pyramidobacter piscolens W5455</name>
    <dbReference type="NCBI Taxonomy" id="352165"/>
    <lineage>
        <taxon>Bacteria</taxon>
        <taxon>Thermotogati</taxon>
        <taxon>Synergistota</taxon>
        <taxon>Synergistia</taxon>
        <taxon>Synergistales</taxon>
        <taxon>Dethiosulfovibrionaceae</taxon>
        <taxon>Pyramidobacter</taxon>
    </lineage>
</organism>
<dbReference type="RefSeq" id="WP_009164071.1">
    <property type="nucleotide sequence ID" value="NZ_ADFP01000039.1"/>
</dbReference>
<proteinExistence type="predicted"/>
<evidence type="ECO:0000256" key="1">
    <source>
        <dbReference type="ARBA" id="ARBA00022649"/>
    </source>
</evidence>
<dbReference type="Proteomes" id="UP000006462">
    <property type="component" value="Unassembled WGS sequence"/>
</dbReference>
<dbReference type="GeneID" id="90985036"/>
<gene>
    <name evidence="2" type="ORF">HMPREF7215_1535</name>
</gene>
<protein>
    <submittedName>
        <fullName evidence="2">Toxin-antitoxin system, toxin component, RelE family</fullName>
    </submittedName>
</protein>
<evidence type="ECO:0000313" key="3">
    <source>
        <dbReference type="Proteomes" id="UP000006462"/>
    </source>
</evidence>
<reference evidence="2 3" key="1">
    <citation type="submission" date="2009-12" db="EMBL/GenBank/DDBJ databases">
        <authorList>
            <person name="Shrivastava S."/>
            <person name="Madupu R."/>
            <person name="Durkin A.S."/>
            <person name="Torralba M."/>
            <person name="Methe B."/>
            <person name="Sutton G.G."/>
            <person name="Strausberg R.L."/>
            <person name="Nelson K.E."/>
        </authorList>
    </citation>
    <scope>NUCLEOTIDE SEQUENCE [LARGE SCALE GENOMIC DNA]</scope>
    <source>
        <strain evidence="2 3">W5455</strain>
    </source>
</reference>
<dbReference type="Pfam" id="PF05016">
    <property type="entry name" value="ParE_toxin"/>
    <property type="match status" value="1"/>
</dbReference>
<evidence type="ECO:0000313" key="2">
    <source>
        <dbReference type="EMBL" id="EFB91450.1"/>
    </source>
</evidence>